<dbReference type="Proteomes" id="UP000050424">
    <property type="component" value="Unassembled WGS sequence"/>
</dbReference>
<evidence type="ECO:0000256" key="1">
    <source>
        <dbReference type="SAM" id="MobiDB-lite"/>
    </source>
</evidence>
<dbReference type="EMBL" id="LKCW01000221">
    <property type="protein sequence ID" value="KPM36020.1"/>
    <property type="molecule type" value="Genomic_DNA"/>
</dbReference>
<feature type="compositionally biased region" description="Polar residues" evidence="1">
    <location>
        <begin position="66"/>
        <end position="89"/>
    </location>
</feature>
<keyword evidence="4" id="KW-1185">Reference proteome</keyword>
<evidence type="ECO:0000313" key="3">
    <source>
        <dbReference type="EMBL" id="KPM36020.1"/>
    </source>
</evidence>
<feature type="region of interest" description="Disordered" evidence="1">
    <location>
        <begin position="23"/>
        <end position="105"/>
    </location>
</feature>
<organism evidence="3 4">
    <name type="scientific">Neonectria ditissima</name>
    <dbReference type="NCBI Taxonomy" id="78410"/>
    <lineage>
        <taxon>Eukaryota</taxon>
        <taxon>Fungi</taxon>
        <taxon>Dikarya</taxon>
        <taxon>Ascomycota</taxon>
        <taxon>Pezizomycotina</taxon>
        <taxon>Sordariomycetes</taxon>
        <taxon>Hypocreomycetidae</taxon>
        <taxon>Hypocreales</taxon>
        <taxon>Nectriaceae</taxon>
        <taxon>Neonectria</taxon>
    </lineage>
</organism>
<dbReference type="AlphaFoldDB" id="A0A0N8H5F4"/>
<name>A0A0N8H5F4_9HYPO</name>
<gene>
    <name evidence="3" type="ORF">AK830_g10543</name>
</gene>
<accession>A0A0N8H5F4</accession>
<proteinExistence type="predicted"/>
<comment type="caution">
    <text evidence="3">The sequence shown here is derived from an EMBL/GenBank/DDBJ whole genome shotgun (WGS) entry which is preliminary data.</text>
</comment>
<feature type="signal peptide" evidence="2">
    <location>
        <begin position="1"/>
        <end position="25"/>
    </location>
</feature>
<keyword evidence="2" id="KW-0732">Signal</keyword>
<evidence type="ECO:0008006" key="5">
    <source>
        <dbReference type="Google" id="ProtNLM"/>
    </source>
</evidence>
<evidence type="ECO:0000313" key="4">
    <source>
        <dbReference type="Proteomes" id="UP000050424"/>
    </source>
</evidence>
<sequence>MALRKAFAAFAAVAILRANAGPCRPQDSVSLSSTTSSIQPTSTVTSNTESSTSTTASASETTTSTDPCNPSSLLFNGNFDTNAQTNPGQGWTAEGTGGFWEGDARSDPIKRQFNIQSFTGLTPDPKISQVLHNLQPGEEYEVQYWYQIPTMPPGGFTGFAEDDECHLKTTLGTEVYSGDLLDGPYNVYRRRTATFTPLSADETFSIGVTCEVRGESVSVTGFSLYIDDVAFTKTPPTSLCSG</sequence>
<feature type="chain" id="PRO_5006026152" description="CBM-cenC domain-containing protein" evidence="2">
    <location>
        <begin position="26"/>
        <end position="242"/>
    </location>
</feature>
<feature type="compositionally biased region" description="Low complexity" evidence="1">
    <location>
        <begin position="28"/>
        <end position="65"/>
    </location>
</feature>
<evidence type="ECO:0000256" key="2">
    <source>
        <dbReference type="SAM" id="SignalP"/>
    </source>
</evidence>
<protein>
    <recommendedName>
        <fullName evidence="5">CBM-cenC domain-containing protein</fullName>
    </recommendedName>
</protein>
<reference evidence="3 4" key="1">
    <citation type="submission" date="2015-09" db="EMBL/GenBank/DDBJ databases">
        <title>Draft genome of a European isolate of the apple canker pathogen Neonectria ditissima.</title>
        <authorList>
            <person name="Gomez-Cortecero A."/>
            <person name="Harrison R.J."/>
            <person name="Armitage A.D."/>
        </authorList>
    </citation>
    <scope>NUCLEOTIDE SEQUENCE [LARGE SCALE GENOMIC DNA]</scope>
    <source>
        <strain evidence="3 4">R09/05</strain>
    </source>
</reference>